<organism evidence="1 2">
    <name type="scientific">Dreissena polymorpha</name>
    <name type="common">Zebra mussel</name>
    <name type="synonym">Mytilus polymorpha</name>
    <dbReference type="NCBI Taxonomy" id="45954"/>
    <lineage>
        <taxon>Eukaryota</taxon>
        <taxon>Metazoa</taxon>
        <taxon>Spiralia</taxon>
        <taxon>Lophotrochozoa</taxon>
        <taxon>Mollusca</taxon>
        <taxon>Bivalvia</taxon>
        <taxon>Autobranchia</taxon>
        <taxon>Heteroconchia</taxon>
        <taxon>Euheterodonta</taxon>
        <taxon>Imparidentia</taxon>
        <taxon>Neoheterodontei</taxon>
        <taxon>Myida</taxon>
        <taxon>Dreissenoidea</taxon>
        <taxon>Dreissenidae</taxon>
        <taxon>Dreissena</taxon>
    </lineage>
</organism>
<dbReference type="EMBL" id="JAIWYP010000002">
    <property type="protein sequence ID" value="KAH3868180.1"/>
    <property type="molecule type" value="Genomic_DNA"/>
</dbReference>
<protein>
    <submittedName>
        <fullName evidence="1">Uncharacterized protein</fullName>
    </submittedName>
</protein>
<sequence length="64" mass="7850">MFFENGRMQWVFRTQSGKEWRVYGNHMLTGRWYHVTVTWQAETGLKMMVNGQMVDRQTLFVQRY</sequence>
<reference evidence="1" key="2">
    <citation type="submission" date="2020-11" db="EMBL/GenBank/DDBJ databases">
        <authorList>
            <person name="McCartney M.A."/>
            <person name="Auch B."/>
            <person name="Kono T."/>
            <person name="Mallez S."/>
            <person name="Becker A."/>
            <person name="Gohl D.M."/>
            <person name="Silverstein K.A.T."/>
            <person name="Koren S."/>
            <person name="Bechman K.B."/>
            <person name="Herman A."/>
            <person name="Abrahante J.E."/>
            <person name="Garbe J."/>
        </authorList>
    </citation>
    <scope>NUCLEOTIDE SEQUENCE</scope>
    <source>
        <strain evidence="1">Duluth1</strain>
        <tissue evidence="1">Whole animal</tissue>
    </source>
</reference>
<evidence type="ECO:0000313" key="2">
    <source>
        <dbReference type="Proteomes" id="UP000828390"/>
    </source>
</evidence>
<accession>A0A9D4M1N9</accession>
<dbReference type="Proteomes" id="UP000828390">
    <property type="component" value="Unassembled WGS sequence"/>
</dbReference>
<comment type="caution">
    <text evidence="1">The sequence shown here is derived from an EMBL/GenBank/DDBJ whole genome shotgun (WGS) entry which is preliminary data.</text>
</comment>
<dbReference type="Gene3D" id="2.60.120.200">
    <property type="match status" value="1"/>
</dbReference>
<dbReference type="AlphaFoldDB" id="A0A9D4M1N9"/>
<dbReference type="SUPFAM" id="SSF49899">
    <property type="entry name" value="Concanavalin A-like lectins/glucanases"/>
    <property type="match status" value="1"/>
</dbReference>
<name>A0A9D4M1N9_DREPO</name>
<reference evidence="1" key="1">
    <citation type="journal article" date="2019" name="bioRxiv">
        <title>The Genome of the Zebra Mussel, Dreissena polymorpha: A Resource for Invasive Species Research.</title>
        <authorList>
            <person name="McCartney M.A."/>
            <person name="Auch B."/>
            <person name="Kono T."/>
            <person name="Mallez S."/>
            <person name="Zhang Y."/>
            <person name="Obille A."/>
            <person name="Becker A."/>
            <person name="Abrahante J.E."/>
            <person name="Garbe J."/>
            <person name="Badalamenti J.P."/>
            <person name="Herman A."/>
            <person name="Mangelson H."/>
            <person name="Liachko I."/>
            <person name="Sullivan S."/>
            <person name="Sone E.D."/>
            <person name="Koren S."/>
            <person name="Silverstein K.A.T."/>
            <person name="Beckman K.B."/>
            <person name="Gohl D.M."/>
        </authorList>
    </citation>
    <scope>NUCLEOTIDE SEQUENCE</scope>
    <source>
        <strain evidence="1">Duluth1</strain>
        <tissue evidence="1">Whole animal</tissue>
    </source>
</reference>
<dbReference type="InterPro" id="IPR013320">
    <property type="entry name" value="ConA-like_dom_sf"/>
</dbReference>
<evidence type="ECO:0000313" key="1">
    <source>
        <dbReference type="EMBL" id="KAH3868180.1"/>
    </source>
</evidence>
<keyword evidence="2" id="KW-1185">Reference proteome</keyword>
<gene>
    <name evidence="1" type="ORF">DPMN_031320</name>
</gene>
<dbReference type="Pfam" id="PF13385">
    <property type="entry name" value="Laminin_G_3"/>
    <property type="match status" value="1"/>
</dbReference>
<proteinExistence type="predicted"/>